<dbReference type="InterPro" id="IPR007220">
    <property type="entry name" value="ORC2"/>
</dbReference>
<comment type="function">
    <text evidence="6">Component of the origin recognition complex (ORC) that binds origins of replication. DNA-binding is ATP-dependent. ORC is required to assemble the pre-replication complex necessary to initiate DNA replication.</text>
</comment>
<keyword evidence="5 6" id="KW-0539">Nucleus</keyword>
<comment type="subcellular location">
    <subcellularLocation>
        <location evidence="1 6">Nucleus</location>
    </subcellularLocation>
</comment>
<feature type="compositionally biased region" description="Low complexity" evidence="7">
    <location>
        <begin position="34"/>
        <end position="44"/>
    </location>
</feature>
<sequence>MLKRGCAGMELEMDESMQTTPPKNPRREDERNGQQQTPQTPSPSRLVYQMNVLDAALTHYFSPKRKSPSRVAGRAQRKLDFGVVDSEQEEEEKEDILMEEQKMESSTRKLEVQKIGGKGPLDCNISAIRHCFNELDDYLPKNLILKEKELNLFQEWFNLLFSGEFNILVHGLGSKRKLFENFQEFLSSYHCFVVDGLFPGMSVSTIFEQIEINLGLNSRVKFKTKINDWAKELIDKIKEEFIFILINHIDSPQLRSRQQQEALSILVRSKRIRLIASVDHVNAALLWDQSLRDAFNWLYYPVSTLNCYGNEVFSSNGNILDHRVKGVSGRAHTIESLDVFWQATTTNMRKILEQLAIHAPMYSERFKWDSLNIPKFCRILKEEFATTSETVLRQQLIEFRDHSIIQFNKDEHILLTVDRNLLVNFLEQKMKQND</sequence>
<evidence type="ECO:0000256" key="5">
    <source>
        <dbReference type="ARBA" id="ARBA00023242"/>
    </source>
</evidence>
<dbReference type="InterPro" id="IPR056772">
    <property type="entry name" value="RecA-like_ORC2"/>
</dbReference>
<dbReference type="PANTHER" id="PTHR14052:SF0">
    <property type="entry name" value="ORIGIN RECOGNITION COMPLEX SUBUNIT 2"/>
    <property type="match status" value="1"/>
</dbReference>
<evidence type="ECO:0000256" key="3">
    <source>
        <dbReference type="ARBA" id="ARBA00019080"/>
    </source>
</evidence>
<comment type="caution">
    <text evidence="10">The sequence shown here is derived from an EMBL/GenBank/DDBJ whole genome shotgun (WGS) entry which is preliminary data.</text>
</comment>
<organism evidence="10 11">
    <name type="scientific">Meloidogyne enterolobii</name>
    <name type="common">Root-knot nematode worm</name>
    <name type="synonym">Meloidogyne mayaguensis</name>
    <dbReference type="NCBI Taxonomy" id="390850"/>
    <lineage>
        <taxon>Eukaryota</taxon>
        <taxon>Metazoa</taxon>
        <taxon>Ecdysozoa</taxon>
        <taxon>Nematoda</taxon>
        <taxon>Chromadorea</taxon>
        <taxon>Rhabditida</taxon>
        <taxon>Tylenchina</taxon>
        <taxon>Tylenchomorpha</taxon>
        <taxon>Tylenchoidea</taxon>
        <taxon>Meloidogynidae</taxon>
        <taxon>Meloidogyninae</taxon>
        <taxon>Meloidogyne</taxon>
    </lineage>
</organism>
<dbReference type="GO" id="GO:0006260">
    <property type="term" value="P:DNA replication"/>
    <property type="evidence" value="ECO:0007669"/>
    <property type="project" value="UniProtKB-UniRule"/>
</dbReference>
<evidence type="ECO:0000256" key="4">
    <source>
        <dbReference type="ARBA" id="ARBA00022705"/>
    </source>
</evidence>
<comment type="subunit">
    <text evidence="6">Component of the origin recognition complex (ORC).</text>
</comment>
<feature type="region of interest" description="Disordered" evidence="7">
    <location>
        <begin position="1"/>
        <end position="46"/>
    </location>
</feature>
<evidence type="ECO:0000313" key="11">
    <source>
        <dbReference type="Proteomes" id="UP000580250"/>
    </source>
</evidence>
<accession>A0A6V7VP39</accession>
<keyword evidence="4 6" id="KW-0235">DNA replication</keyword>
<feature type="domain" description="Origin recognition complex subunit 2 winged-helix" evidence="9">
    <location>
        <begin position="378"/>
        <end position="411"/>
    </location>
</feature>
<gene>
    <name evidence="10" type="ORF">MENT_LOCUS27689</name>
</gene>
<dbReference type="Pfam" id="PF04084">
    <property type="entry name" value="RecA-like_ORC2"/>
    <property type="match status" value="1"/>
</dbReference>
<evidence type="ECO:0000259" key="8">
    <source>
        <dbReference type="Pfam" id="PF04084"/>
    </source>
</evidence>
<dbReference type="Proteomes" id="UP000580250">
    <property type="component" value="Unassembled WGS sequence"/>
</dbReference>
<evidence type="ECO:0000313" key="10">
    <source>
        <dbReference type="EMBL" id="CAD2175931.1"/>
    </source>
</evidence>
<dbReference type="PANTHER" id="PTHR14052">
    <property type="entry name" value="ORIGIN RECOGNITION COMPLEX SUBUNIT 2"/>
    <property type="match status" value="1"/>
</dbReference>
<feature type="domain" description="Origin recognition complex subunit 2 RecA-like" evidence="8">
    <location>
        <begin position="145"/>
        <end position="300"/>
    </location>
</feature>
<name>A0A6V7VP39_MELEN</name>
<evidence type="ECO:0000256" key="1">
    <source>
        <dbReference type="ARBA" id="ARBA00004123"/>
    </source>
</evidence>
<protein>
    <recommendedName>
        <fullName evidence="3 6">Origin recognition complex subunit 2</fullName>
    </recommendedName>
</protein>
<dbReference type="GO" id="GO:0005664">
    <property type="term" value="C:nuclear origin of replication recognition complex"/>
    <property type="evidence" value="ECO:0007669"/>
    <property type="project" value="UniProtKB-UniRule"/>
</dbReference>
<proteinExistence type="inferred from homology"/>
<evidence type="ECO:0000256" key="6">
    <source>
        <dbReference type="RuleBase" id="RU368084"/>
    </source>
</evidence>
<dbReference type="Pfam" id="PF24882">
    <property type="entry name" value="WHD_ORC2"/>
    <property type="match status" value="1"/>
</dbReference>
<dbReference type="EMBL" id="CAJEWN010000264">
    <property type="protein sequence ID" value="CAD2175931.1"/>
    <property type="molecule type" value="Genomic_DNA"/>
</dbReference>
<dbReference type="InterPro" id="IPR056773">
    <property type="entry name" value="WHD_ORC2"/>
</dbReference>
<dbReference type="GO" id="GO:0003688">
    <property type="term" value="F:DNA replication origin binding"/>
    <property type="evidence" value="ECO:0007669"/>
    <property type="project" value="UniProtKB-UniRule"/>
</dbReference>
<dbReference type="AlphaFoldDB" id="A0A6V7VP39"/>
<reference evidence="10 11" key="1">
    <citation type="submission" date="2020-08" db="EMBL/GenBank/DDBJ databases">
        <authorList>
            <person name="Koutsovoulos G."/>
            <person name="Danchin GJ E."/>
        </authorList>
    </citation>
    <scope>NUCLEOTIDE SEQUENCE [LARGE SCALE GENOMIC DNA]</scope>
</reference>
<comment type="similarity">
    <text evidence="2 6">Belongs to the ORC2 family.</text>
</comment>
<evidence type="ECO:0000256" key="2">
    <source>
        <dbReference type="ARBA" id="ARBA00007421"/>
    </source>
</evidence>
<evidence type="ECO:0000256" key="7">
    <source>
        <dbReference type="SAM" id="MobiDB-lite"/>
    </source>
</evidence>
<evidence type="ECO:0000259" key="9">
    <source>
        <dbReference type="Pfam" id="PF24882"/>
    </source>
</evidence>
<dbReference type="OrthoDB" id="20198at2759"/>